<sequence>MAANNRRLSFIDPYHLLMKKDYEGGQCDICLLELAGFDGYGCDSCNIHIHRTCADCFGETTSFSANQSSLTFKLSRSPPHVGRISCSICGGCCPPGTFVYHCTRYGYNMHPLCSKLPERARSPSPFYQGHDLFLVYSPGYSCSACRYPLPMWHYSCCGCCSLKLHISCASFGPPTATGVVGQRYNPRPPLLPPSLEAVTQWGYGPPPIQVNYDGSGQSIVIATAKLLFHIMFGDLASPLGELLSAVLNRRNE</sequence>
<dbReference type="InterPro" id="IPR002219">
    <property type="entry name" value="PKC_DAG/PE"/>
</dbReference>
<dbReference type="Gramene" id="TKW35770">
    <property type="protein sequence ID" value="TKW35770"/>
    <property type="gene ID" value="SEVIR_2G396600v2"/>
</dbReference>
<dbReference type="OMA" id="DSCNIHI"/>
<protein>
    <recommendedName>
        <fullName evidence="3">Phorbol-ester/DAG-type domain-containing protein</fullName>
    </recommendedName>
</protein>
<dbReference type="GO" id="GO:0046872">
    <property type="term" value="F:metal ion binding"/>
    <property type="evidence" value="ECO:0007669"/>
    <property type="project" value="UniProtKB-KW"/>
</dbReference>
<organism evidence="4 5">
    <name type="scientific">Setaria viridis</name>
    <name type="common">Green bristlegrass</name>
    <name type="synonym">Setaria italica subsp. viridis</name>
    <dbReference type="NCBI Taxonomy" id="4556"/>
    <lineage>
        <taxon>Eukaryota</taxon>
        <taxon>Viridiplantae</taxon>
        <taxon>Streptophyta</taxon>
        <taxon>Embryophyta</taxon>
        <taxon>Tracheophyta</taxon>
        <taxon>Spermatophyta</taxon>
        <taxon>Magnoliopsida</taxon>
        <taxon>Liliopsida</taxon>
        <taxon>Poales</taxon>
        <taxon>Poaceae</taxon>
        <taxon>PACMAD clade</taxon>
        <taxon>Panicoideae</taxon>
        <taxon>Panicodae</taxon>
        <taxon>Paniceae</taxon>
        <taxon>Cenchrinae</taxon>
        <taxon>Setaria</taxon>
    </lineage>
</organism>
<keyword evidence="5" id="KW-1185">Reference proteome</keyword>
<evidence type="ECO:0000256" key="1">
    <source>
        <dbReference type="ARBA" id="ARBA00022723"/>
    </source>
</evidence>
<dbReference type="Proteomes" id="UP000298652">
    <property type="component" value="Chromosome 2"/>
</dbReference>
<name>A0A4U6W089_SETVI</name>
<reference evidence="4" key="1">
    <citation type="submission" date="2019-03" db="EMBL/GenBank/DDBJ databases">
        <title>WGS assembly of Setaria viridis.</title>
        <authorList>
            <person name="Huang P."/>
            <person name="Jenkins J."/>
            <person name="Grimwood J."/>
            <person name="Barry K."/>
            <person name="Healey A."/>
            <person name="Mamidi S."/>
            <person name="Sreedasyam A."/>
            <person name="Shu S."/>
            <person name="Feldman M."/>
            <person name="Wu J."/>
            <person name="Yu Y."/>
            <person name="Chen C."/>
            <person name="Johnson J."/>
            <person name="Rokhsar D."/>
            <person name="Baxter I."/>
            <person name="Schmutz J."/>
            <person name="Brutnell T."/>
            <person name="Kellogg E."/>
        </authorList>
    </citation>
    <scope>NUCLEOTIDE SEQUENCE [LARGE SCALE GENOMIC DNA]</scope>
</reference>
<accession>A0A4U6W089</accession>
<feature type="domain" description="Phorbol-ester/DAG-type" evidence="3">
    <location>
        <begin position="14"/>
        <end position="61"/>
    </location>
</feature>
<dbReference type="PANTHER" id="PTHR47841:SF2">
    <property type="entry name" value="OS07G0609800 PROTEIN"/>
    <property type="match status" value="1"/>
</dbReference>
<dbReference type="InterPro" id="IPR046349">
    <property type="entry name" value="C1-like_sf"/>
</dbReference>
<evidence type="ECO:0000259" key="3">
    <source>
        <dbReference type="PROSITE" id="PS50081"/>
    </source>
</evidence>
<evidence type="ECO:0000313" key="4">
    <source>
        <dbReference type="EMBL" id="TKW35770.1"/>
    </source>
</evidence>
<dbReference type="SUPFAM" id="SSF57889">
    <property type="entry name" value="Cysteine-rich domain"/>
    <property type="match status" value="2"/>
</dbReference>
<dbReference type="EMBL" id="CM016553">
    <property type="protein sequence ID" value="TKW35770.1"/>
    <property type="molecule type" value="Genomic_DNA"/>
</dbReference>
<dbReference type="PANTHER" id="PTHR47841">
    <property type="entry name" value="DIACYLGLYCEROL KINASE THETA-LIKE-RELATED"/>
    <property type="match status" value="1"/>
</dbReference>
<keyword evidence="1" id="KW-0479">Metal-binding</keyword>
<keyword evidence="2" id="KW-0862">Zinc</keyword>
<dbReference type="AlphaFoldDB" id="A0A4U6W089"/>
<dbReference type="PROSITE" id="PS50081">
    <property type="entry name" value="ZF_DAG_PE_2"/>
    <property type="match status" value="1"/>
</dbReference>
<gene>
    <name evidence="4" type="ORF">SEVIR_2G396600v2</name>
</gene>
<evidence type="ECO:0000313" key="5">
    <source>
        <dbReference type="Proteomes" id="UP000298652"/>
    </source>
</evidence>
<evidence type="ECO:0000256" key="2">
    <source>
        <dbReference type="ARBA" id="ARBA00022833"/>
    </source>
</evidence>
<proteinExistence type="predicted"/>